<dbReference type="PROSITE" id="PS51272">
    <property type="entry name" value="SLH"/>
    <property type="match status" value="3"/>
</dbReference>
<feature type="compositionally biased region" description="Gly residues" evidence="1">
    <location>
        <begin position="163"/>
        <end position="172"/>
    </location>
</feature>
<sequence>MGKGERARRCTQWRELRVMRGKRTEGWKRKRRRLAAGALAAALVLPAAVPWGGAASASDGQDYSGNGSATAVQVSILSGLSAGSAAGSGSSVGHALIGLGGATGLLGGLTNTLGKVVGGVVGGVTGLVGGLLGGSSGGSGNGGGTASGTTDTSSGSPATGQTGSAGGAGGGSDSLLGGLTGPVTGLTGTIGGLTGTVGGLTGAVGNTVGGLVGGLTGTLGGLTGGLTGSNSGSSAAGDVPAGTSVQIGVSQATLDSAAAKPSQADAYPLGVQAPGAGMVKPLDAHAEAPPDSEDGGPIPDVNAGGVQAKLLNAHARAVWEGGYPASESNTSTANVGALGLLNLGAVETSTSVTTDPSGALTTTSHMHVADLSLAGVVKIAALDATVTATANGQSGGAKVTSDFPAAKLSILGIPYEIQSGKVLNIPGVAKVALGEVGKQEDPAGLTASGSGSGLTIELLGALFNGITVQIGAVHADAKVPEGGIPFQAPYTLAKTAVRDTVEPGGEIEYHLVYNITRDIPGVQIKDPLPDHTSFVSADSGGTYDPSQNAVIWNLGDQKKDDGGVLTFRVKVDPATPEGTVIANTATISAPGAEPVSSQTVDVTVGAKVHIPFLIGYPDGTFRPDRSVTRAELATIVAHIMKLQDYTNQPISFRDVPSNYWARPFIAAVTAKHLFPTFNDQTFRPDQPATRAEVAAVMVRMQQTDPVEFAKLPAGAKATFTDVPAGYWAYNDIETAVRLGFLSGYPDGHFGPDDPVTRAQVVSLLCRALGRGPLVDGKIPVVQHYPDVAPDSWYFGWVEEATRYGHKGVYVEGHGEELQSYVPDVNVW</sequence>
<name>A0A2K8N7Q3_9BACL</name>
<dbReference type="AlphaFoldDB" id="A0A2K8N7Q3"/>
<feature type="domain" description="SLH" evidence="2">
    <location>
        <begin position="715"/>
        <end position="778"/>
    </location>
</feature>
<dbReference type="PANTHER" id="PTHR43308:SF5">
    <property type="entry name" value="S-LAYER PROTEIN _ PEPTIDOGLYCAN ENDO-BETA-N-ACETYLGLUCOSAMINIDASE"/>
    <property type="match status" value="1"/>
</dbReference>
<dbReference type="OrthoDB" id="2380392at2"/>
<feature type="region of interest" description="Disordered" evidence="1">
    <location>
        <begin position="283"/>
        <end position="304"/>
    </location>
</feature>
<dbReference type="PANTHER" id="PTHR43308">
    <property type="entry name" value="OUTER MEMBRANE PROTEIN ALPHA-RELATED"/>
    <property type="match status" value="1"/>
</dbReference>
<feature type="domain" description="SLH" evidence="2">
    <location>
        <begin position="578"/>
        <end position="647"/>
    </location>
</feature>
<keyword evidence="4" id="KW-1185">Reference proteome</keyword>
<dbReference type="NCBIfam" id="NF040603">
    <property type="entry name" value="choice_anch_P"/>
    <property type="match status" value="1"/>
</dbReference>
<accession>A0A2K8N7Q3</accession>
<dbReference type="EMBL" id="CP024955">
    <property type="protein sequence ID" value="ATY85379.1"/>
    <property type="molecule type" value="Genomic_DNA"/>
</dbReference>
<dbReference type="KEGG" id="kyr:CVV65_10960"/>
<evidence type="ECO:0000313" key="3">
    <source>
        <dbReference type="EMBL" id="ATY85379.1"/>
    </source>
</evidence>
<evidence type="ECO:0000313" key="4">
    <source>
        <dbReference type="Proteomes" id="UP000231932"/>
    </source>
</evidence>
<dbReference type="InterPro" id="IPR001434">
    <property type="entry name" value="OmcB-like_DUF11"/>
</dbReference>
<protein>
    <recommendedName>
        <fullName evidence="2">SLH domain-containing protein</fullName>
    </recommendedName>
</protein>
<reference evidence="4" key="1">
    <citation type="submission" date="2017-11" db="EMBL/GenBank/DDBJ databases">
        <title>Complete Genome Sequence of Kyrpidia sp. Strain EA-1, a thermophilic, hydrogen-oxidizing Bacterium, isolated from the Azores.</title>
        <authorList>
            <person name="Reiner J.E."/>
            <person name="Lapp C.J."/>
            <person name="Bunk B."/>
            <person name="Gescher J."/>
        </authorList>
    </citation>
    <scope>NUCLEOTIDE SEQUENCE [LARGE SCALE GENOMIC DNA]</scope>
    <source>
        <strain evidence="4">EA-1</strain>
    </source>
</reference>
<dbReference type="InterPro" id="IPR001119">
    <property type="entry name" value="SLH_dom"/>
</dbReference>
<gene>
    <name evidence="3" type="ORF">CVV65_10960</name>
</gene>
<dbReference type="Pfam" id="PF01345">
    <property type="entry name" value="DUF11"/>
    <property type="match status" value="1"/>
</dbReference>
<feature type="compositionally biased region" description="Low complexity" evidence="1">
    <location>
        <begin position="147"/>
        <end position="162"/>
    </location>
</feature>
<feature type="region of interest" description="Disordered" evidence="1">
    <location>
        <begin position="138"/>
        <end position="174"/>
    </location>
</feature>
<organism evidence="3 4">
    <name type="scientific">Kyrpidia spormannii</name>
    <dbReference type="NCBI Taxonomy" id="2055160"/>
    <lineage>
        <taxon>Bacteria</taxon>
        <taxon>Bacillati</taxon>
        <taxon>Bacillota</taxon>
        <taxon>Bacilli</taxon>
        <taxon>Bacillales</taxon>
        <taxon>Alicyclobacillaceae</taxon>
        <taxon>Kyrpidia</taxon>
    </lineage>
</organism>
<dbReference type="Pfam" id="PF00395">
    <property type="entry name" value="SLH"/>
    <property type="match status" value="3"/>
</dbReference>
<evidence type="ECO:0000256" key="1">
    <source>
        <dbReference type="SAM" id="MobiDB-lite"/>
    </source>
</evidence>
<dbReference type="Proteomes" id="UP000231932">
    <property type="component" value="Chromosome"/>
</dbReference>
<evidence type="ECO:0000259" key="2">
    <source>
        <dbReference type="PROSITE" id="PS51272"/>
    </source>
</evidence>
<feature type="domain" description="SLH" evidence="2">
    <location>
        <begin position="648"/>
        <end position="711"/>
    </location>
</feature>
<proteinExistence type="predicted"/>
<dbReference type="InterPro" id="IPR051465">
    <property type="entry name" value="Cell_Envelope_Struct_Comp"/>
</dbReference>